<dbReference type="AlphaFoldDB" id="A0A0D0CL71"/>
<proteinExistence type="predicted"/>
<reference evidence="2 3" key="1">
    <citation type="submission" date="2014-04" db="EMBL/GenBank/DDBJ databases">
        <title>Evolutionary Origins and Diversification of the Mycorrhizal Mutualists.</title>
        <authorList>
            <consortium name="DOE Joint Genome Institute"/>
            <consortium name="Mycorrhizal Genomics Consortium"/>
            <person name="Kohler A."/>
            <person name="Kuo A."/>
            <person name="Nagy L.G."/>
            <person name="Floudas D."/>
            <person name="Copeland A."/>
            <person name="Barry K.W."/>
            <person name="Cichocki N."/>
            <person name="Veneault-Fourrey C."/>
            <person name="LaButti K."/>
            <person name="Lindquist E.A."/>
            <person name="Lipzen A."/>
            <person name="Lundell T."/>
            <person name="Morin E."/>
            <person name="Murat C."/>
            <person name="Riley R."/>
            <person name="Ohm R."/>
            <person name="Sun H."/>
            <person name="Tunlid A."/>
            <person name="Henrissat B."/>
            <person name="Grigoriev I.V."/>
            <person name="Hibbett D.S."/>
            <person name="Martin F."/>
        </authorList>
    </citation>
    <scope>NUCLEOTIDE SEQUENCE [LARGE SCALE GENOMIC DNA]</scope>
    <source>
        <strain evidence="2 3">FD-317 M1</strain>
    </source>
</reference>
<name>A0A0D0CL71_9AGAR</name>
<keyword evidence="3" id="KW-1185">Reference proteome</keyword>
<protein>
    <submittedName>
        <fullName evidence="2">Uncharacterized protein</fullName>
    </submittedName>
</protein>
<dbReference type="EMBL" id="KN834802">
    <property type="protein sequence ID" value="KIK55898.1"/>
    <property type="molecule type" value="Genomic_DNA"/>
</dbReference>
<feature type="region of interest" description="Disordered" evidence="1">
    <location>
        <begin position="528"/>
        <end position="553"/>
    </location>
</feature>
<dbReference type="HOGENOM" id="CLU_544059_0_0_1"/>
<sequence>MPIPSTWSFFKGEEVHVFEPFRCEYTGPLLPKSCHGTISTLQTVQSTSCEVAFGLEVFSLPTILLQKHFGNMDIVFIPSIDGLGLVMESDASHSSASMLLNDATVQRLEQQAKEESLTHSLNNELFSSTVIEPVQSFALNSVYKALPSTNISNISSSVATMIQLVPSQNFPSPESLQDESLQEFHTRRSPWIDDSCVSGLAVNIRYNIMTAGDEWLDYNVVRNTESLHFLHDSTYSGLDSYYHFRTGYIPTYTEVQAAAIEMHNVKRCANILYEKVVEADAEEYKSQLRSLLLLDSLLPDKWILNPIWHFSLHDLEFYIQIHHGPYTNENNQLIHLALSGGRLQVRMSLNRKDKRKSKFVEIHLEDICNIPAGGVHTKKVSQKAYDARGLYLVADANNVKLHHYVGKLVCRICDMTHNDNGNVLCGNGLYFVQRVNLYPIPGKVSYEEEVMVNERPFAIDYSFLLLVHLSATLNAAGNWKMYDIRTEFRGWTLPADEPNGQENSHVAKWRKAEITASVHGLAERIERAQTGRGQTPPPPLQPGPVDWESVSLI</sequence>
<evidence type="ECO:0000256" key="1">
    <source>
        <dbReference type="SAM" id="MobiDB-lite"/>
    </source>
</evidence>
<dbReference type="Proteomes" id="UP000053593">
    <property type="component" value="Unassembled WGS sequence"/>
</dbReference>
<evidence type="ECO:0000313" key="2">
    <source>
        <dbReference type="EMBL" id="KIK55898.1"/>
    </source>
</evidence>
<organism evidence="2 3">
    <name type="scientific">Collybiopsis luxurians FD-317 M1</name>
    <dbReference type="NCBI Taxonomy" id="944289"/>
    <lineage>
        <taxon>Eukaryota</taxon>
        <taxon>Fungi</taxon>
        <taxon>Dikarya</taxon>
        <taxon>Basidiomycota</taxon>
        <taxon>Agaricomycotina</taxon>
        <taxon>Agaricomycetes</taxon>
        <taxon>Agaricomycetidae</taxon>
        <taxon>Agaricales</taxon>
        <taxon>Marasmiineae</taxon>
        <taxon>Omphalotaceae</taxon>
        <taxon>Collybiopsis</taxon>
        <taxon>Collybiopsis luxurians</taxon>
    </lineage>
</organism>
<accession>A0A0D0CL71</accession>
<evidence type="ECO:0000313" key="3">
    <source>
        <dbReference type="Proteomes" id="UP000053593"/>
    </source>
</evidence>
<gene>
    <name evidence="2" type="ORF">GYMLUDRAFT_248297</name>
</gene>